<comment type="caution">
    <text evidence="2">The sequence shown here is derived from an EMBL/GenBank/DDBJ whole genome shotgun (WGS) entry which is preliminary data.</text>
</comment>
<protein>
    <submittedName>
        <fullName evidence="2">Uncharacterized protein</fullName>
    </submittedName>
</protein>
<organism evidence="2 3">
    <name type="scientific">Zoarces viviparus</name>
    <name type="common">Viviparous eelpout</name>
    <name type="synonym">Blennius viviparus</name>
    <dbReference type="NCBI Taxonomy" id="48416"/>
    <lineage>
        <taxon>Eukaryota</taxon>
        <taxon>Metazoa</taxon>
        <taxon>Chordata</taxon>
        <taxon>Craniata</taxon>
        <taxon>Vertebrata</taxon>
        <taxon>Euteleostomi</taxon>
        <taxon>Actinopterygii</taxon>
        <taxon>Neopterygii</taxon>
        <taxon>Teleostei</taxon>
        <taxon>Neoteleostei</taxon>
        <taxon>Acanthomorphata</taxon>
        <taxon>Eupercaria</taxon>
        <taxon>Perciformes</taxon>
        <taxon>Cottioidei</taxon>
        <taxon>Zoarcales</taxon>
        <taxon>Zoarcidae</taxon>
        <taxon>Zoarcinae</taxon>
        <taxon>Zoarces</taxon>
    </lineage>
</organism>
<dbReference type="EMBL" id="JBCEZU010000089">
    <property type="protein sequence ID" value="KAK9531178.1"/>
    <property type="molecule type" value="Genomic_DNA"/>
</dbReference>
<dbReference type="Proteomes" id="UP001488805">
    <property type="component" value="Unassembled WGS sequence"/>
</dbReference>
<sequence length="107" mass="12314">MWFCVARREKVVPGSFQVPAPSQLSVWGSSPLLLHHCPHREKEEGPHFVQRAGEGGRLPPRRSPRAASSAAGELRSVSKQIKTLFKKNERIWQAEESWNRCWRERTL</sequence>
<accession>A0AAW1F8T8</accession>
<evidence type="ECO:0000313" key="3">
    <source>
        <dbReference type="Proteomes" id="UP001488805"/>
    </source>
</evidence>
<reference evidence="2 3" key="1">
    <citation type="journal article" date="2024" name="Genome Biol. Evol.">
        <title>Chromosome-level genome assembly of the viviparous eelpout Zoarces viviparus.</title>
        <authorList>
            <person name="Fuhrmann N."/>
            <person name="Brasseur M.V."/>
            <person name="Bakowski C.E."/>
            <person name="Podsiadlowski L."/>
            <person name="Prost S."/>
            <person name="Krehenwinkel H."/>
            <person name="Mayer C."/>
        </authorList>
    </citation>
    <scope>NUCLEOTIDE SEQUENCE [LARGE SCALE GENOMIC DNA]</scope>
    <source>
        <strain evidence="2">NO-MEL_2022_Ind0_liver</strain>
    </source>
</reference>
<proteinExistence type="predicted"/>
<name>A0AAW1F8T8_ZOAVI</name>
<evidence type="ECO:0000313" key="2">
    <source>
        <dbReference type="EMBL" id="KAK9531178.1"/>
    </source>
</evidence>
<feature type="region of interest" description="Disordered" evidence="1">
    <location>
        <begin position="42"/>
        <end position="74"/>
    </location>
</feature>
<keyword evidence="3" id="KW-1185">Reference proteome</keyword>
<evidence type="ECO:0000256" key="1">
    <source>
        <dbReference type="SAM" id="MobiDB-lite"/>
    </source>
</evidence>
<dbReference type="AlphaFoldDB" id="A0AAW1F8T8"/>
<gene>
    <name evidence="2" type="ORF">VZT92_010620</name>
</gene>